<organism evidence="8">
    <name type="scientific">Anopheles sinensis</name>
    <name type="common">Mosquito</name>
    <dbReference type="NCBI Taxonomy" id="74873"/>
    <lineage>
        <taxon>Eukaryota</taxon>
        <taxon>Metazoa</taxon>
        <taxon>Ecdysozoa</taxon>
        <taxon>Arthropoda</taxon>
        <taxon>Hexapoda</taxon>
        <taxon>Insecta</taxon>
        <taxon>Pterygota</taxon>
        <taxon>Neoptera</taxon>
        <taxon>Endopterygota</taxon>
        <taxon>Diptera</taxon>
        <taxon>Nematocera</taxon>
        <taxon>Culicoidea</taxon>
        <taxon>Culicidae</taxon>
        <taxon>Anophelinae</taxon>
        <taxon>Anopheles</taxon>
    </lineage>
</organism>
<dbReference type="GO" id="GO:0000228">
    <property type="term" value="C:nuclear chromosome"/>
    <property type="evidence" value="ECO:0007669"/>
    <property type="project" value="TreeGrafter"/>
</dbReference>
<dbReference type="Pfam" id="PF15612">
    <property type="entry name" value="WHIM1"/>
    <property type="match status" value="1"/>
</dbReference>
<dbReference type="VEuPathDB" id="VectorBase:ASIC001898"/>
<feature type="region of interest" description="Disordered" evidence="5">
    <location>
        <begin position="961"/>
        <end position="992"/>
    </location>
</feature>
<dbReference type="GO" id="GO:0006338">
    <property type="term" value="P:chromatin remodeling"/>
    <property type="evidence" value="ECO:0007669"/>
    <property type="project" value="InterPro"/>
</dbReference>
<dbReference type="Pfam" id="PF15613">
    <property type="entry name" value="WSD"/>
    <property type="match status" value="1"/>
</dbReference>
<gene>
    <name evidence="8" type="ORF">ZHAS_00001898</name>
</gene>
<dbReference type="EnsemblMetazoa" id="ASIC001898-RA">
    <property type="protein sequence ID" value="ASIC001898-PA"/>
    <property type="gene ID" value="ASIC001898"/>
</dbReference>
<dbReference type="GO" id="GO:0003677">
    <property type="term" value="F:DNA binding"/>
    <property type="evidence" value="ECO:0007669"/>
    <property type="project" value="TreeGrafter"/>
</dbReference>
<protein>
    <submittedName>
        <fullName evidence="8">AGAP000668-PA-like protein</fullName>
    </submittedName>
</protein>
<comment type="subcellular location">
    <subcellularLocation>
        <location evidence="1 4">Nucleus</location>
    </subcellularLocation>
</comment>
<reference evidence="8 10" key="1">
    <citation type="journal article" date="2014" name="BMC Genomics">
        <title>Genome sequence of Anopheles sinensis provides insight into genetics basis of mosquito competence for malaria parasites.</title>
        <authorList>
            <person name="Zhou D."/>
            <person name="Zhang D."/>
            <person name="Ding G."/>
            <person name="Shi L."/>
            <person name="Hou Q."/>
            <person name="Ye Y."/>
            <person name="Xu Y."/>
            <person name="Zhou H."/>
            <person name="Xiong C."/>
            <person name="Li S."/>
            <person name="Yu J."/>
            <person name="Hong S."/>
            <person name="Yu X."/>
            <person name="Zou P."/>
            <person name="Chen C."/>
            <person name="Chang X."/>
            <person name="Wang W."/>
            <person name="Lv Y."/>
            <person name="Sun Y."/>
            <person name="Ma L."/>
            <person name="Shen B."/>
            <person name="Zhu C."/>
        </authorList>
    </citation>
    <scope>NUCLEOTIDE SEQUENCE [LARGE SCALE GENOMIC DNA]</scope>
</reference>
<dbReference type="GO" id="GO:0008623">
    <property type="term" value="C:CHRAC"/>
    <property type="evidence" value="ECO:0007669"/>
    <property type="project" value="TreeGrafter"/>
</dbReference>
<dbReference type="InterPro" id="IPR018501">
    <property type="entry name" value="DDT_dom"/>
</dbReference>
<dbReference type="Proteomes" id="UP000030765">
    <property type="component" value="Unassembled WGS sequence"/>
</dbReference>
<evidence type="ECO:0000256" key="4">
    <source>
        <dbReference type="PROSITE-ProRule" id="PRU00475"/>
    </source>
</evidence>
<evidence type="ECO:0000256" key="5">
    <source>
        <dbReference type="SAM" id="MobiDB-lite"/>
    </source>
</evidence>
<dbReference type="PROSITE" id="PS50827">
    <property type="entry name" value="DDT"/>
    <property type="match status" value="1"/>
</dbReference>
<name>A0A084VBN7_ANOSI</name>
<dbReference type="GO" id="GO:0045740">
    <property type="term" value="P:positive regulation of DNA replication"/>
    <property type="evidence" value="ECO:0007669"/>
    <property type="project" value="TreeGrafter"/>
</dbReference>
<evidence type="ECO:0000259" key="7">
    <source>
        <dbReference type="PROSITE" id="PS51136"/>
    </source>
</evidence>
<evidence type="ECO:0000313" key="9">
    <source>
        <dbReference type="EnsemblMetazoa" id="ASIC001898-PA"/>
    </source>
</evidence>
<dbReference type="AlphaFoldDB" id="A0A084VBN7"/>
<dbReference type="EMBL" id="ATLV01008361">
    <property type="status" value="NOT_ANNOTATED_CDS"/>
    <property type="molecule type" value="Genomic_DNA"/>
</dbReference>
<dbReference type="SMART" id="SM00571">
    <property type="entry name" value="DDT"/>
    <property type="match status" value="1"/>
</dbReference>
<dbReference type="GO" id="GO:0031445">
    <property type="term" value="P:regulation of heterochromatin formation"/>
    <property type="evidence" value="ECO:0007669"/>
    <property type="project" value="TreeGrafter"/>
</dbReference>
<dbReference type="OMA" id="FERQCEE"/>
<accession>A0A084VBN7</accession>
<evidence type="ECO:0000256" key="3">
    <source>
        <dbReference type="ARBA" id="ARBA00023242"/>
    </source>
</evidence>
<dbReference type="InterPro" id="IPR028942">
    <property type="entry name" value="WHIM1_dom"/>
</dbReference>
<dbReference type="InterPro" id="IPR047171">
    <property type="entry name" value="BAZ1A"/>
</dbReference>
<feature type="domain" description="DDT" evidence="6">
    <location>
        <begin position="376"/>
        <end position="441"/>
    </location>
</feature>
<dbReference type="STRING" id="74873.A0A084VBN7"/>
<evidence type="ECO:0000256" key="1">
    <source>
        <dbReference type="ARBA" id="ARBA00004123"/>
    </source>
</evidence>
<dbReference type="VEuPathDB" id="VectorBase:ASIS008452"/>
<evidence type="ECO:0000313" key="8">
    <source>
        <dbReference type="EMBL" id="KFB35381.1"/>
    </source>
</evidence>
<proteinExistence type="predicted"/>
<evidence type="ECO:0000259" key="6">
    <source>
        <dbReference type="PROSITE" id="PS50827"/>
    </source>
</evidence>
<dbReference type="Pfam" id="PF10537">
    <property type="entry name" value="WAC_Acf1_DNA_bd"/>
    <property type="match status" value="1"/>
</dbReference>
<sequence length="1122" mass="128731">MPLLGEQPLQKVTNDNRLRDDEKVFYCKTTGEIFTNYEDYFRRMMLLSSMLWSCALTSKLSLTYHEALASENAARNQQEQFPAAVKGPFLLVATHTKRTGINQMFEDVHSFIKDHFFKGEEVEALDPDSKKFLRTRIMKVEPVDGWLGERKVSNLLYHLKVNNFTAPKWIVTGDMLRRSRNSLTHKMCKIFLRQHTEPGPDGLLRVKQKSLDRYVRGEGWNDEKLFFGNVPVFEQSKKLKQKAKANKEAKRNEASTPTESTGCGPVRPSENKKRQHKRGKDKADSQGGNGVKGFVEPSQDDLAKIAEQKEEEDRLRMKQKVEQEAAAKKIQEERKALLAKLVTLAMKKYNSVVDDQTLEDQRVMPPVRPVRTLIPSKYFGNVLFILEFLNTYTDLLSSRIKFPNGFTMDLLERALLLREVNGPLSDIFQVLLGAVFTQQAEEENEADVRYENPESVSTKRQTVPDQARASDTVFWVQKHYFSKVHELPLDYLTVSEVLRLHILASGALVEDHTAKHRHLNRGGFVNSDDPGLRFVHDYPHILRALKSYPVYQLPIGDVIQLLCCLIHQLLTYSAVRELVEERSEHSRVAHRKYQANWAAQRRITNKIGSLKNIARENVTKELAAYEGDGEEPKKEAARLQMQERLDSKFIKIEADAQSLRLELNATAKKLTEDLFHYQIYLGTDRCYRRYWLFESLPGLFVEHDRTALGRCNDRATVNNAELANCPSELRRKYITKSIKTAEMSVSFQQRFTAGSLPDEALLCEQLFVEGSAMLQRDVIDAPSYHPSNHELLMCTANPDSCPVHGEKEGPSSWGYYASVEELDALILSLNVRGLREKQLREMLECERDLIVARIANCPTEKLSVTADTNREQLLAEIVTHQQSKYDSPNIAYDHRTEPNDILEEVLVKNLLELEAKITVGCLGVMRVRDRQKWRNAIEAHSYDPETSEPLVWGPKRLAKLGYQQNGGGHEEQAQQQHQQQEDKDVEMVSDDDSEMDDINVRLLSHAKDPGYSLPDTTVSLMDDSIFGDGSDELIYPLHESETLQARVHELASALLQIEQCIEQKFLRPPFGPKKKPKDRSLMQQRQLQALKNRIKWEVSLMRSSSYAELFLHYAVLYDAIRW</sequence>
<feature type="domain" description="WAC" evidence="7">
    <location>
        <begin position="22"/>
        <end position="130"/>
    </location>
</feature>
<keyword evidence="3 4" id="KW-0539">Nucleus</keyword>
<evidence type="ECO:0000313" key="10">
    <source>
        <dbReference type="Proteomes" id="UP000030765"/>
    </source>
</evidence>
<feature type="region of interest" description="Disordered" evidence="5">
    <location>
        <begin position="443"/>
        <end position="462"/>
    </location>
</feature>
<dbReference type="InterPro" id="IPR028941">
    <property type="entry name" value="WHIM2_dom"/>
</dbReference>
<evidence type="ECO:0000256" key="2">
    <source>
        <dbReference type="ARBA" id="ARBA00023054"/>
    </source>
</evidence>
<dbReference type="Pfam" id="PF02791">
    <property type="entry name" value="DDT"/>
    <property type="match status" value="1"/>
</dbReference>
<feature type="region of interest" description="Disordered" evidence="5">
    <location>
        <begin position="241"/>
        <end position="302"/>
    </location>
</feature>
<dbReference type="PROSITE" id="PS51136">
    <property type="entry name" value="WAC"/>
    <property type="match status" value="1"/>
</dbReference>
<dbReference type="GO" id="GO:0006355">
    <property type="term" value="P:regulation of DNA-templated transcription"/>
    <property type="evidence" value="ECO:0007669"/>
    <property type="project" value="TreeGrafter"/>
</dbReference>
<keyword evidence="2" id="KW-0175">Coiled coil</keyword>
<reference evidence="9" key="2">
    <citation type="submission" date="2020-05" db="UniProtKB">
        <authorList>
            <consortium name="EnsemblMetazoa"/>
        </authorList>
    </citation>
    <scope>IDENTIFICATION</scope>
</reference>
<dbReference type="InterPro" id="IPR013136">
    <property type="entry name" value="WSTF_Acf1_Cbp146"/>
</dbReference>
<dbReference type="OrthoDB" id="332390at2759"/>
<keyword evidence="10" id="KW-1185">Reference proteome</keyword>
<dbReference type="PANTHER" id="PTHR46510:SF1">
    <property type="entry name" value="BROMODOMAIN ADJACENT TO ZINC FINGER DOMAIN PROTEIN 1A"/>
    <property type="match status" value="1"/>
</dbReference>
<dbReference type="PANTHER" id="PTHR46510">
    <property type="entry name" value="BROMODOMAIN ADJACENT TO ZINC FINGER DOMAIN PROTEIN 1A"/>
    <property type="match status" value="1"/>
</dbReference>
<dbReference type="EMBL" id="KE524468">
    <property type="protein sequence ID" value="KFB35381.1"/>
    <property type="molecule type" value="Genomic_DNA"/>
</dbReference>